<evidence type="ECO:0000313" key="3">
    <source>
        <dbReference type="EMBL" id="CAG7832840.1"/>
    </source>
</evidence>
<name>A0A8J2LEX6_9HEXA</name>
<feature type="compositionally biased region" description="Low complexity" evidence="1">
    <location>
        <begin position="351"/>
        <end position="375"/>
    </location>
</feature>
<dbReference type="OrthoDB" id="6622862at2759"/>
<evidence type="ECO:0000313" key="4">
    <source>
        <dbReference type="Proteomes" id="UP000708208"/>
    </source>
</evidence>
<dbReference type="InterPro" id="IPR040676">
    <property type="entry name" value="DUF5641"/>
</dbReference>
<dbReference type="PANTHER" id="PTHR47331">
    <property type="entry name" value="PHD-TYPE DOMAIN-CONTAINING PROTEIN"/>
    <property type="match status" value="1"/>
</dbReference>
<evidence type="ECO:0000259" key="2">
    <source>
        <dbReference type="Pfam" id="PF18701"/>
    </source>
</evidence>
<feature type="non-terminal residue" evidence="3">
    <location>
        <position position="1294"/>
    </location>
</feature>
<protein>
    <recommendedName>
        <fullName evidence="2">DUF5641 domain-containing protein</fullName>
    </recommendedName>
</protein>
<proteinExistence type="predicted"/>
<dbReference type="Pfam" id="PF18701">
    <property type="entry name" value="DUF5641"/>
    <property type="match status" value="1"/>
</dbReference>
<dbReference type="Pfam" id="PF03564">
    <property type="entry name" value="DUF1759"/>
    <property type="match status" value="1"/>
</dbReference>
<reference evidence="3" key="1">
    <citation type="submission" date="2021-06" db="EMBL/GenBank/DDBJ databases">
        <authorList>
            <person name="Hodson N. C."/>
            <person name="Mongue J. A."/>
            <person name="Jaron S. K."/>
        </authorList>
    </citation>
    <scope>NUCLEOTIDE SEQUENCE</scope>
</reference>
<feature type="region of interest" description="Disordered" evidence="1">
    <location>
        <begin position="336"/>
        <end position="375"/>
    </location>
</feature>
<organism evidence="3 4">
    <name type="scientific">Allacma fusca</name>
    <dbReference type="NCBI Taxonomy" id="39272"/>
    <lineage>
        <taxon>Eukaryota</taxon>
        <taxon>Metazoa</taxon>
        <taxon>Ecdysozoa</taxon>
        <taxon>Arthropoda</taxon>
        <taxon>Hexapoda</taxon>
        <taxon>Collembola</taxon>
        <taxon>Symphypleona</taxon>
        <taxon>Sminthuridae</taxon>
        <taxon>Allacma</taxon>
    </lineage>
</organism>
<dbReference type="EMBL" id="CAJVCH010567204">
    <property type="protein sequence ID" value="CAG7832840.1"/>
    <property type="molecule type" value="Genomic_DNA"/>
</dbReference>
<feature type="region of interest" description="Disordered" evidence="1">
    <location>
        <begin position="445"/>
        <end position="467"/>
    </location>
</feature>
<comment type="caution">
    <text evidence="3">The sequence shown here is derived from an EMBL/GenBank/DDBJ whole genome shotgun (WGS) entry which is preliminary data.</text>
</comment>
<dbReference type="PANTHER" id="PTHR47331:SF5">
    <property type="entry name" value="RIBONUCLEASE H"/>
    <property type="match status" value="1"/>
</dbReference>
<gene>
    <name evidence="3" type="ORF">AFUS01_LOCUS42503</name>
</gene>
<feature type="compositionally biased region" description="Basic and acidic residues" evidence="1">
    <location>
        <begin position="445"/>
        <end position="455"/>
    </location>
</feature>
<dbReference type="Proteomes" id="UP000708208">
    <property type="component" value="Unassembled WGS sequence"/>
</dbReference>
<keyword evidence="4" id="KW-1185">Reference proteome</keyword>
<dbReference type="CDD" id="cd00303">
    <property type="entry name" value="retropepsin_like"/>
    <property type="match status" value="1"/>
</dbReference>
<feature type="compositionally biased region" description="Polar residues" evidence="1">
    <location>
        <begin position="456"/>
        <end position="466"/>
    </location>
</feature>
<sequence length="1294" mass="147494">KMTETAAEKAAREAAAEKAARAAKVKKEALGREKRVLVRSISISFNDVANYIEHTPSKEAVNTIAANLDSIQGMLEKLSKIDSQLMDFIDQAQLTDDIVAEEAEICDDYMKYFRLFNTSMGKLKTIQESLDPAARSSRRSMFSSTFLDATLSNPMVKLQDVPVPKFDGTYASFPDWYAEFSSIVDKNDNFDSFQKMYLLRRAMGEGAKDILKDMGTEGHLYEPTFKDLYKTYYNRRRIIAEHFANLIDMPPIKGNNIRESVNKVKRVIRGLNVCDLNVDAMSPLIAFIVSRKIPEKLKMDWDTSNHDYSVYPSFESLATFLLNRSFSYETNVASSNESKNKSSVPVTSTVPGKNAGKSNSSSKSSLAVSSPKGSSVNFPKCVVCSKYHFLDQCDVFIGKSALERFDIIKGNKLCIKCFKPNHSVSNCTRPNCKSCDGKHHNLLHREKTTNEKPDNSDTQGTSNEPPKSSLCALGSSKSVFLSTAIVKVSDGYSSEYARVLFDQGSEVSLITREFCDRAKLKMINNPSPTSLIGINEKPIELNKVVKCVLSSRFNDFRIAIDAEVIPRIPYSVNKQDIKEVISNFPHNFGEDFNLPHDSVDILLGSEYVEFVMAEKRFFVEGLCLRESKFGFVVSGSRKASFCASKMSFCGLSNVELSNQLDRFFSVEEIQESELNEKVLDHELIEKHFNDTYQIDEESGKFVIRLPLKESVKCLNGSYDKVRKMFLRSESHRSETSYLATKCLEKIGMSILSSDPEVANIILKSFYMDNGTIAVKSVEQAIAIQHRLHDVLLKHGFRLTKYQSNSKEFLNSLDPSLIEPLATKVIGGDEFSVWREGRKWDEEVSYELFVEFSEYLKDLILLSEFRIPRCYFSSSFVVQTQLVGFCDASLSAYCAVVYIRSIDNEGNIVSTFVMSKSRIAPIKASKSNIHRLELASAELLAKLIREISDDLKVDEIFCFSDSMVTLGWLHIDPSRLKVFVSNRVVNVSKLTDINRWFYVESLSNPADLGTRGIPSRKLLNCSLWKIGPNWLNSEEFLQHVQFQLDNERELPELKENTSLIIWYVNVLKSRARIRLAGNIPKPVCRIVDFKEGEWVKLVEPLSVEERDIAYFRIIRYAQVERFEVEIECLKKEAILNSRPLAYVRKNDFVEPVTPGHFLIGSNLLEPSLNVDNKSNLRDRYKLWRKVVDSFWICWRHEYFNQLRHRSKWRKEGRNIRIDDVVLLSLPNESSLNWPMAELARFQELENRIPNGVIPQNFESRFRLSDSPDIGIRIRIVIFDSDSFRDSDSDSTHDSS</sequence>
<dbReference type="InterPro" id="IPR008042">
    <property type="entry name" value="Retrotrans_Pao"/>
</dbReference>
<dbReference type="Pfam" id="PF05380">
    <property type="entry name" value="Peptidase_A17"/>
    <property type="match status" value="1"/>
</dbReference>
<feature type="domain" description="DUF5641" evidence="2">
    <location>
        <begin position="1178"/>
        <end position="1239"/>
    </location>
</feature>
<feature type="compositionally biased region" description="Polar residues" evidence="1">
    <location>
        <begin position="336"/>
        <end position="350"/>
    </location>
</feature>
<evidence type="ECO:0000256" key="1">
    <source>
        <dbReference type="SAM" id="MobiDB-lite"/>
    </source>
</evidence>
<accession>A0A8J2LEX6</accession>
<dbReference type="InterPro" id="IPR005312">
    <property type="entry name" value="DUF1759"/>
</dbReference>